<gene>
    <name evidence="2" type="ORF">BE221DRAFT_205467</name>
</gene>
<evidence type="ECO:0000313" key="2">
    <source>
        <dbReference type="EMBL" id="OUS46465.1"/>
    </source>
</evidence>
<feature type="region of interest" description="Disordered" evidence="1">
    <location>
        <begin position="44"/>
        <end position="68"/>
    </location>
</feature>
<reference evidence="2" key="1">
    <citation type="submission" date="2017-04" db="EMBL/GenBank/DDBJ databases">
        <title>Population genomics of picophytoplankton unveils novel chromosome hypervariability.</title>
        <authorList>
            <consortium name="DOE Joint Genome Institute"/>
            <person name="Blanc-Mathieu R."/>
            <person name="Krasovec M."/>
            <person name="Hebrard M."/>
            <person name="Yau S."/>
            <person name="Desgranges E."/>
            <person name="Martin J."/>
            <person name="Schackwitz W."/>
            <person name="Kuo A."/>
            <person name="Salin G."/>
            <person name="Donnadieu C."/>
            <person name="Desdevises Y."/>
            <person name="Sanchez-Ferandin S."/>
            <person name="Moreau H."/>
            <person name="Rivals E."/>
            <person name="Grigoriev I.V."/>
            <person name="Grimsley N."/>
            <person name="Eyre-Walker A."/>
            <person name="Piganeau G."/>
        </authorList>
    </citation>
    <scope>NUCLEOTIDE SEQUENCE [LARGE SCALE GENOMIC DNA]</scope>
    <source>
        <strain evidence="2">RCC 1115</strain>
    </source>
</reference>
<proteinExistence type="predicted"/>
<name>A0A1Y5IHN0_OSTTA</name>
<dbReference type="EMBL" id="KZ155783">
    <property type="protein sequence ID" value="OUS46465.1"/>
    <property type="molecule type" value="Genomic_DNA"/>
</dbReference>
<accession>A0A1Y5IHN0</accession>
<dbReference type="Proteomes" id="UP000195557">
    <property type="component" value="Unassembled WGS sequence"/>
</dbReference>
<dbReference type="AlphaFoldDB" id="A0A1Y5IHN0"/>
<sequence>MTGFDLPFFFPRLFKTVFGVPVADDVSSEALEYTASLSAASSRGAPESAAADRPLARAHNRPPSVCSHPVRSTKPCSIKNSSKYAAALTFSPFGAFLFLDRNFCAKNALFIKLSLSAALDVYCATLTNATQNHAKSITTAHAGNFAISRSAKLFFPNFGRANPGRESINASYSARRSGSSSVFFASAMTRNLCAAARFARSSLPGGNLSG</sequence>
<evidence type="ECO:0000256" key="1">
    <source>
        <dbReference type="SAM" id="MobiDB-lite"/>
    </source>
</evidence>
<protein>
    <submittedName>
        <fullName evidence="2">Uncharacterized protein</fullName>
    </submittedName>
</protein>
<organism evidence="2">
    <name type="scientific">Ostreococcus tauri</name>
    <name type="common">Marine green alga</name>
    <dbReference type="NCBI Taxonomy" id="70448"/>
    <lineage>
        <taxon>Eukaryota</taxon>
        <taxon>Viridiplantae</taxon>
        <taxon>Chlorophyta</taxon>
        <taxon>Mamiellophyceae</taxon>
        <taxon>Mamiellales</taxon>
        <taxon>Bathycoccaceae</taxon>
        <taxon>Ostreococcus</taxon>
    </lineage>
</organism>